<organism evidence="2 3">
    <name type="scientific">Tulasnella calospora MUT 4182</name>
    <dbReference type="NCBI Taxonomy" id="1051891"/>
    <lineage>
        <taxon>Eukaryota</taxon>
        <taxon>Fungi</taxon>
        <taxon>Dikarya</taxon>
        <taxon>Basidiomycota</taxon>
        <taxon>Agaricomycotina</taxon>
        <taxon>Agaricomycetes</taxon>
        <taxon>Cantharellales</taxon>
        <taxon>Tulasnellaceae</taxon>
        <taxon>Tulasnella</taxon>
    </lineage>
</organism>
<protein>
    <submittedName>
        <fullName evidence="2">Uncharacterized protein</fullName>
    </submittedName>
</protein>
<dbReference type="InterPro" id="IPR011990">
    <property type="entry name" value="TPR-like_helical_dom_sf"/>
</dbReference>
<dbReference type="Gene3D" id="1.25.40.10">
    <property type="entry name" value="Tetratricopeptide repeat domain"/>
    <property type="match status" value="1"/>
</dbReference>
<dbReference type="Pfam" id="PF13424">
    <property type="entry name" value="TPR_12"/>
    <property type="match status" value="2"/>
</dbReference>
<reference evidence="3" key="2">
    <citation type="submission" date="2015-01" db="EMBL/GenBank/DDBJ databases">
        <title>Evolutionary Origins and Diversification of the Mycorrhizal Mutualists.</title>
        <authorList>
            <consortium name="DOE Joint Genome Institute"/>
            <consortium name="Mycorrhizal Genomics Consortium"/>
            <person name="Kohler A."/>
            <person name="Kuo A."/>
            <person name="Nagy L.G."/>
            <person name="Floudas D."/>
            <person name="Copeland A."/>
            <person name="Barry K.W."/>
            <person name="Cichocki N."/>
            <person name="Veneault-Fourrey C."/>
            <person name="LaButti K."/>
            <person name="Lindquist E.A."/>
            <person name="Lipzen A."/>
            <person name="Lundell T."/>
            <person name="Morin E."/>
            <person name="Murat C."/>
            <person name="Riley R."/>
            <person name="Ohm R."/>
            <person name="Sun H."/>
            <person name="Tunlid A."/>
            <person name="Henrissat B."/>
            <person name="Grigoriev I.V."/>
            <person name="Hibbett D.S."/>
            <person name="Martin F."/>
        </authorList>
    </citation>
    <scope>NUCLEOTIDE SEQUENCE [LARGE SCALE GENOMIC DNA]</scope>
    <source>
        <strain evidence="3">MUT 4182</strain>
    </source>
</reference>
<dbReference type="HOGENOM" id="CLU_729962_0_0_1"/>
<dbReference type="Gene3D" id="1.10.510.10">
    <property type="entry name" value="Transferase(Phosphotransferase) domain 1"/>
    <property type="match status" value="1"/>
</dbReference>
<dbReference type="PROSITE" id="PS50005">
    <property type="entry name" value="TPR"/>
    <property type="match status" value="1"/>
</dbReference>
<accession>A0A0C3LK89</accession>
<dbReference type="SUPFAM" id="SSF56112">
    <property type="entry name" value="Protein kinase-like (PK-like)"/>
    <property type="match status" value="1"/>
</dbReference>
<dbReference type="PANTHER" id="PTHR10098">
    <property type="entry name" value="RAPSYN-RELATED"/>
    <property type="match status" value="1"/>
</dbReference>
<feature type="repeat" description="TPR" evidence="1">
    <location>
        <begin position="217"/>
        <end position="250"/>
    </location>
</feature>
<dbReference type="SUPFAM" id="SSF48452">
    <property type="entry name" value="TPR-like"/>
    <property type="match status" value="1"/>
</dbReference>
<keyword evidence="1" id="KW-0802">TPR repeat</keyword>
<dbReference type="SMART" id="SM00028">
    <property type="entry name" value="TPR"/>
    <property type="match status" value="4"/>
</dbReference>
<reference evidence="2 3" key="1">
    <citation type="submission" date="2014-04" db="EMBL/GenBank/DDBJ databases">
        <authorList>
            <consortium name="DOE Joint Genome Institute"/>
            <person name="Kuo A."/>
            <person name="Girlanda M."/>
            <person name="Perotto S."/>
            <person name="Kohler A."/>
            <person name="Nagy L.G."/>
            <person name="Floudas D."/>
            <person name="Copeland A."/>
            <person name="Barry K.W."/>
            <person name="Cichocki N."/>
            <person name="Veneault-Fourrey C."/>
            <person name="LaButti K."/>
            <person name="Lindquist E.A."/>
            <person name="Lipzen A."/>
            <person name="Lundell T."/>
            <person name="Morin E."/>
            <person name="Murat C."/>
            <person name="Sun H."/>
            <person name="Tunlid A."/>
            <person name="Henrissat B."/>
            <person name="Grigoriev I.V."/>
            <person name="Hibbett D.S."/>
            <person name="Martin F."/>
            <person name="Nordberg H.P."/>
            <person name="Cantor M.N."/>
            <person name="Hua S.X."/>
        </authorList>
    </citation>
    <scope>NUCLEOTIDE SEQUENCE [LARGE SCALE GENOMIC DNA]</scope>
    <source>
        <strain evidence="2 3">MUT 4182</strain>
    </source>
</reference>
<dbReference type="EMBL" id="KN823129">
    <property type="protein sequence ID" value="KIO21767.1"/>
    <property type="molecule type" value="Genomic_DNA"/>
</dbReference>
<dbReference type="Proteomes" id="UP000054248">
    <property type="component" value="Unassembled WGS sequence"/>
</dbReference>
<dbReference type="PANTHER" id="PTHR10098:SF108">
    <property type="entry name" value="TETRATRICOPEPTIDE REPEAT PROTEIN 28"/>
    <property type="match status" value="1"/>
</dbReference>
<dbReference type="STRING" id="1051891.A0A0C3LK89"/>
<evidence type="ECO:0000313" key="3">
    <source>
        <dbReference type="Proteomes" id="UP000054248"/>
    </source>
</evidence>
<dbReference type="OrthoDB" id="431454at2759"/>
<proteinExistence type="predicted"/>
<dbReference type="InterPro" id="IPR011009">
    <property type="entry name" value="Kinase-like_dom_sf"/>
</dbReference>
<dbReference type="AlphaFoldDB" id="A0A0C3LK89"/>
<dbReference type="InterPro" id="IPR019734">
    <property type="entry name" value="TPR_rpt"/>
</dbReference>
<gene>
    <name evidence="2" type="ORF">M407DRAFT_28695</name>
</gene>
<evidence type="ECO:0000256" key="1">
    <source>
        <dbReference type="PROSITE-ProRule" id="PRU00339"/>
    </source>
</evidence>
<name>A0A0C3LK89_9AGAM</name>
<evidence type="ECO:0000313" key="2">
    <source>
        <dbReference type="EMBL" id="KIO21767.1"/>
    </source>
</evidence>
<sequence length="379" mass="41811">MADSSAVSWADAMVASGVTVWRKGVEWSSVVSQYVLESDKRGAVTCLCLIWACQQAPIVSPLLIVCNPGLPNKYNAVDARLTAKELEKGEEQTGYKQQEGLLLDIKFCASTKTMTLTGDKYTLRWAVPEVINGDAPGLWSDIWALGWVGYKVMMNSIPFEDVSDGMVVMSVIQGDVPAGTLIPLGDLQPRTFEPQLSMITPNRARTADTADVADRSPGLLMQLGQMHRDHNDYPNASKYYTEALAVYTDIADGQGKADALAGLANIHRLRDESNQAVAAYSEYLQIRSDIGDRTGRASALWGLAEMHRVRDEYEQALVLYSECLQIWSDIGDRQGRASGLFSLALVYQAQGEYNQAIALYSEDQHRRQKGDSRGSLWSR</sequence>
<keyword evidence="3" id="KW-1185">Reference proteome</keyword>